<keyword evidence="3" id="KW-1185">Reference proteome</keyword>
<protein>
    <submittedName>
        <fullName evidence="2">Uncharacterized protein</fullName>
    </submittedName>
</protein>
<keyword evidence="1" id="KW-0175">Coiled coil</keyword>
<dbReference type="RefSeq" id="WP_053583682.1">
    <property type="nucleotide sequence ID" value="NZ_LGRV01000003.1"/>
</dbReference>
<comment type="caution">
    <text evidence="2">The sequence shown here is derived from an EMBL/GenBank/DDBJ whole genome shotgun (WGS) entry which is preliminary data.</text>
</comment>
<organism evidence="2 3">
    <name type="scientific">Lysinibacillus contaminans</name>
    <dbReference type="NCBI Taxonomy" id="1293441"/>
    <lineage>
        <taxon>Bacteria</taxon>
        <taxon>Bacillati</taxon>
        <taxon>Bacillota</taxon>
        <taxon>Bacilli</taxon>
        <taxon>Bacillales</taxon>
        <taxon>Bacillaceae</taxon>
        <taxon>Lysinibacillus</taxon>
    </lineage>
</organism>
<dbReference type="EMBL" id="LGRV01000003">
    <property type="protein sequence ID" value="KOS68830.1"/>
    <property type="molecule type" value="Genomic_DNA"/>
</dbReference>
<evidence type="ECO:0000313" key="3">
    <source>
        <dbReference type="Proteomes" id="UP000050668"/>
    </source>
</evidence>
<sequence>MINKMDQLALFYETLQDGTLAVKATDTLMLVPQDRYKELLRIEALYNAIQEGFGEKQYVLEQERKNLKKQNDELANDIKKLKQRNAVLQKKLTENNCIVDEMKELRSQNTELLIELSKFTVFSKETLSGPLKSMIRDLREQGVGIKEIHIRIKRQINPDISYSMVRKYISELESKNKE</sequence>
<name>A0ABR5K262_9BACI</name>
<evidence type="ECO:0000313" key="2">
    <source>
        <dbReference type="EMBL" id="KOS68830.1"/>
    </source>
</evidence>
<evidence type="ECO:0000256" key="1">
    <source>
        <dbReference type="SAM" id="Coils"/>
    </source>
</evidence>
<dbReference type="Proteomes" id="UP000050668">
    <property type="component" value="Unassembled WGS sequence"/>
</dbReference>
<reference evidence="3" key="1">
    <citation type="submission" date="2015-07" db="EMBL/GenBank/DDBJ databases">
        <title>Fjat-14205 dsm 2895.</title>
        <authorList>
            <person name="Liu B."/>
            <person name="Wang J."/>
            <person name="Zhu Y."/>
            <person name="Liu G."/>
            <person name="Chen Q."/>
            <person name="Chen Z."/>
            <person name="Lan J."/>
            <person name="Che J."/>
            <person name="Ge C."/>
            <person name="Shi H."/>
            <person name="Pan Z."/>
            <person name="Liu X."/>
        </authorList>
    </citation>
    <scope>NUCLEOTIDE SEQUENCE [LARGE SCALE GENOMIC DNA]</scope>
    <source>
        <strain evidence="3">DSM 25560</strain>
    </source>
</reference>
<proteinExistence type="predicted"/>
<feature type="coiled-coil region" evidence="1">
    <location>
        <begin position="57"/>
        <end position="91"/>
    </location>
</feature>
<gene>
    <name evidence="2" type="ORF">AEA09_09950</name>
</gene>
<accession>A0ABR5K262</accession>